<keyword evidence="1" id="KW-0175">Coiled coil</keyword>
<dbReference type="EMBL" id="MT141777">
    <property type="protein sequence ID" value="QJA70255.1"/>
    <property type="molecule type" value="Genomic_DNA"/>
</dbReference>
<evidence type="ECO:0000313" key="2">
    <source>
        <dbReference type="EMBL" id="QJA70255.1"/>
    </source>
</evidence>
<feature type="coiled-coil region" evidence="1">
    <location>
        <begin position="4"/>
        <end position="31"/>
    </location>
</feature>
<proteinExistence type="predicted"/>
<sequence>MCDLDGAKTSLESLLDEVRDLKAERDMWRTLAVALADESPCWYDHHGYCQAHSLHSLYEKPCPHDIVQQLLKQALTGKERG</sequence>
<organism evidence="2">
    <name type="scientific">viral metagenome</name>
    <dbReference type="NCBI Taxonomy" id="1070528"/>
    <lineage>
        <taxon>unclassified sequences</taxon>
        <taxon>metagenomes</taxon>
        <taxon>organismal metagenomes</taxon>
    </lineage>
</organism>
<reference evidence="2" key="1">
    <citation type="submission" date="2020-03" db="EMBL/GenBank/DDBJ databases">
        <title>The deep terrestrial virosphere.</title>
        <authorList>
            <person name="Holmfeldt K."/>
            <person name="Nilsson E."/>
            <person name="Simone D."/>
            <person name="Lopez-Fernandez M."/>
            <person name="Wu X."/>
            <person name="de Brujin I."/>
            <person name="Lundin D."/>
            <person name="Andersson A."/>
            <person name="Bertilsson S."/>
            <person name="Dopson M."/>
        </authorList>
    </citation>
    <scope>NUCLEOTIDE SEQUENCE</scope>
    <source>
        <strain evidence="2">MM415A03868</strain>
    </source>
</reference>
<gene>
    <name evidence="2" type="ORF">MM415A03868_0005</name>
</gene>
<accession>A0A6M3JMC5</accession>
<dbReference type="AlphaFoldDB" id="A0A6M3JMC5"/>
<protein>
    <submittedName>
        <fullName evidence="2">Uncharacterized protein</fullName>
    </submittedName>
</protein>
<evidence type="ECO:0000256" key="1">
    <source>
        <dbReference type="SAM" id="Coils"/>
    </source>
</evidence>
<name>A0A6M3JMC5_9ZZZZ</name>